<dbReference type="RefSeq" id="WP_165630520.1">
    <property type="nucleotide sequence ID" value="NZ_CP121270.1"/>
</dbReference>
<feature type="compositionally biased region" description="Acidic residues" evidence="6">
    <location>
        <begin position="523"/>
        <end position="539"/>
    </location>
</feature>
<evidence type="ECO:0000313" key="9">
    <source>
        <dbReference type="EMBL" id="WFP25802.1"/>
    </source>
</evidence>
<dbReference type="Pfam" id="PF05140">
    <property type="entry name" value="ResB"/>
    <property type="match status" value="1"/>
</dbReference>
<dbReference type="EMBL" id="CP121270">
    <property type="protein sequence ID" value="WFP25802.1"/>
    <property type="molecule type" value="Genomic_DNA"/>
</dbReference>
<keyword evidence="4 7" id="KW-1133">Transmembrane helix</keyword>
<evidence type="ECO:0000256" key="1">
    <source>
        <dbReference type="ARBA" id="ARBA00004141"/>
    </source>
</evidence>
<evidence type="ECO:0000256" key="4">
    <source>
        <dbReference type="ARBA" id="ARBA00022989"/>
    </source>
</evidence>
<evidence type="ECO:0000256" key="6">
    <source>
        <dbReference type="SAM" id="MobiDB-lite"/>
    </source>
</evidence>
<feature type="transmembrane region" description="Helical" evidence="7">
    <location>
        <begin position="482"/>
        <end position="501"/>
    </location>
</feature>
<keyword evidence="5 7" id="KW-0472">Membrane</keyword>
<evidence type="ECO:0000313" key="10">
    <source>
        <dbReference type="Proteomes" id="UP001213504"/>
    </source>
</evidence>
<dbReference type="AlphaFoldDB" id="A0AAX3T9B7"/>
<evidence type="ECO:0000256" key="5">
    <source>
        <dbReference type="ARBA" id="ARBA00023136"/>
    </source>
</evidence>
<evidence type="ECO:0000256" key="7">
    <source>
        <dbReference type="SAM" id="Phobius"/>
    </source>
</evidence>
<proteinExistence type="predicted"/>
<comment type="subcellular location">
    <subcellularLocation>
        <location evidence="1">Membrane</location>
        <topology evidence="1">Multi-pass membrane protein</topology>
    </subcellularLocation>
</comment>
<name>A0AAX3T9B7_9ACTN</name>
<evidence type="ECO:0000259" key="8">
    <source>
        <dbReference type="Pfam" id="PF05140"/>
    </source>
</evidence>
<feature type="transmembrane region" description="Helical" evidence="7">
    <location>
        <begin position="92"/>
        <end position="113"/>
    </location>
</feature>
<dbReference type="PANTHER" id="PTHR31566:SF0">
    <property type="entry name" value="CYTOCHROME C BIOGENESIS PROTEIN CCS1, CHLOROPLASTIC"/>
    <property type="match status" value="1"/>
</dbReference>
<reference evidence="9" key="1">
    <citation type="submission" date="2023-04" db="EMBL/GenBank/DDBJ databases">
        <title>Complete genome sequence of a phthalic acid esters degrading bacterial strain.</title>
        <authorList>
            <person name="Weng L."/>
            <person name="Jia Y."/>
            <person name="Ren L."/>
        </authorList>
    </citation>
    <scope>NUCLEOTIDE SEQUENCE</scope>
    <source>
        <strain evidence="9">RL-LY01</strain>
    </source>
</reference>
<dbReference type="InterPro" id="IPR023494">
    <property type="entry name" value="Cyt_c_bgen_Ccs1/CcsB/ResB"/>
</dbReference>
<dbReference type="GO" id="GO:0016020">
    <property type="term" value="C:membrane"/>
    <property type="evidence" value="ECO:0007669"/>
    <property type="project" value="UniProtKB-SubCell"/>
</dbReference>
<dbReference type="InterPro" id="IPR007816">
    <property type="entry name" value="ResB-like_domain"/>
</dbReference>
<keyword evidence="2 7" id="KW-0812">Transmembrane</keyword>
<feature type="transmembrane region" description="Helical" evidence="7">
    <location>
        <begin position="43"/>
        <end position="60"/>
    </location>
</feature>
<dbReference type="Proteomes" id="UP001213504">
    <property type="component" value="Chromosome"/>
</dbReference>
<feature type="region of interest" description="Disordered" evidence="6">
    <location>
        <begin position="516"/>
        <end position="590"/>
    </location>
</feature>
<evidence type="ECO:0000256" key="2">
    <source>
        <dbReference type="ARBA" id="ARBA00022692"/>
    </source>
</evidence>
<keyword evidence="3" id="KW-0201">Cytochrome c-type biogenesis</keyword>
<dbReference type="GO" id="GO:0017004">
    <property type="term" value="P:cytochrome complex assembly"/>
    <property type="evidence" value="ECO:0007669"/>
    <property type="project" value="UniProtKB-KW"/>
</dbReference>
<evidence type="ECO:0000256" key="3">
    <source>
        <dbReference type="ARBA" id="ARBA00022748"/>
    </source>
</evidence>
<feature type="domain" description="ResB-like" evidence="8">
    <location>
        <begin position="40"/>
        <end position="567"/>
    </location>
</feature>
<feature type="transmembrane region" description="Helical" evidence="7">
    <location>
        <begin position="197"/>
        <end position="216"/>
    </location>
</feature>
<organism evidence="9 10">
    <name type="scientific">Gordonia hongkongensis</name>
    <dbReference type="NCBI Taxonomy" id="1701090"/>
    <lineage>
        <taxon>Bacteria</taxon>
        <taxon>Bacillati</taxon>
        <taxon>Actinomycetota</taxon>
        <taxon>Actinomycetes</taxon>
        <taxon>Mycobacteriales</taxon>
        <taxon>Gordoniaceae</taxon>
        <taxon>Gordonia</taxon>
    </lineage>
</organism>
<sequence length="590" mass="64663">MTDVTDRPQVDTPEPAPKPHWARRRVLWPLRNLWRSLTSMRTALILLFLLALAAIPGALLPQRELNEQKTLEYIAARGQLGVWMDRLQLFDVFSSAWFTAIYVLLFISLVGCLTPRMVEHFHSLRAKPVAAPRNLSRLPRHVTHTVDGDPETVARRIDGRLRGWRREVVVREPSKAYPDGCVEVSAEKGYLREFGNLVFHFALLALLVSIALGKMYGYEGTRSLVADGEQGLCNTSTAVYDSFRAGNLVDGTDLSPFCFRVDDFSATFLPSGQPDMYDATIRYAAGSDGSVGNLGDPAGWDTASVRVNEPLRVAGDRVYVLGNGFAPTFTVTFPNGEKRTQTTPFVPDELQTMLSSGAARFDTPAGLYPDADDRRKNQIALEGLFAPTASFHGSLLTSSSPTPDDPFVAIRIFKGDTGLDTGRPQNVYSLDQDLVEQGRLQRQAQVNLAVGQSHTLADGTTVTFDGYERWVSVQVSHDPAQIWVLVSSIVMLGGLLVSLLIRRRRIWARLVPVPAASAHADGDGQDTDGQDTDGPDTDGPDTGQRRTVVEIAGLARTDQAGWGEGFDEQAAELVADDADGPASRRTTRRL</sequence>
<protein>
    <submittedName>
        <fullName evidence="9">Cytochrome c biogenesis protein ResB</fullName>
    </submittedName>
</protein>
<feature type="compositionally biased region" description="Acidic residues" evidence="6">
    <location>
        <begin position="565"/>
        <end position="579"/>
    </location>
</feature>
<gene>
    <name evidence="9" type="ORF">P9A14_04595</name>
</gene>
<accession>A0AAX3T9B7</accession>
<dbReference type="PANTHER" id="PTHR31566">
    <property type="entry name" value="CYTOCHROME C BIOGENESIS PROTEIN CCS1, CHLOROPLASTIC"/>
    <property type="match status" value="1"/>
</dbReference>